<dbReference type="Proteomes" id="UP000444980">
    <property type="component" value="Unassembled WGS sequence"/>
</dbReference>
<dbReference type="OrthoDB" id="115162at2"/>
<dbReference type="RefSeq" id="WP_161925730.1">
    <property type="nucleotide sequence ID" value="NZ_BJOU01000001.1"/>
</dbReference>
<organism evidence="1 2">
    <name type="scientific">Gordonia crocea</name>
    <dbReference type="NCBI Taxonomy" id="589162"/>
    <lineage>
        <taxon>Bacteria</taxon>
        <taxon>Bacillati</taxon>
        <taxon>Actinomycetota</taxon>
        <taxon>Actinomycetes</taxon>
        <taxon>Mycobacteriales</taxon>
        <taxon>Gordoniaceae</taxon>
        <taxon>Gordonia</taxon>
    </lineage>
</organism>
<dbReference type="EMBL" id="BJOU01000001">
    <property type="protein sequence ID" value="GED96230.1"/>
    <property type="molecule type" value="Genomic_DNA"/>
</dbReference>
<protein>
    <submittedName>
        <fullName evidence="1">Uncharacterized protein</fullName>
    </submittedName>
</protein>
<sequence>MTTPVTGSFLVEACPQPDSAPDSLWYMALGCPRSRQRVPVIVDLANPEKFVIEWDEVPERPPYGAINEQTRSTTDPILASPLIHLGK</sequence>
<reference evidence="2" key="1">
    <citation type="submission" date="2019-06" db="EMBL/GenBank/DDBJ databases">
        <title>Gordonia isolated from sludge of a wastewater treatment plant.</title>
        <authorList>
            <person name="Tamura T."/>
            <person name="Aoyama K."/>
            <person name="Kang Y."/>
            <person name="Saito S."/>
            <person name="Akiyama N."/>
            <person name="Yazawa K."/>
            <person name="Gonoi T."/>
            <person name="Mikami Y."/>
        </authorList>
    </citation>
    <scope>NUCLEOTIDE SEQUENCE [LARGE SCALE GENOMIC DNA]</scope>
    <source>
        <strain evidence="2">NBRC 107697</strain>
    </source>
</reference>
<accession>A0A7M3SUA6</accession>
<evidence type="ECO:0000313" key="2">
    <source>
        <dbReference type="Proteomes" id="UP000444980"/>
    </source>
</evidence>
<evidence type="ECO:0000313" key="1">
    <source>
        <dbReference type="EMBL" id="GED96230.1"/>
    </source>
</evidence>
<name>A0A7M3SUA6_9ACTN</name>
<comment type="caution">
    <text evidence="1">The sequence shown here is derived from an EMBL/GenBank/DDBJ whole genome shotgun (WGS) entry which is preliminary data.</text>
</comment>
<dbReference type="AlphaFoldDB" id="A0A7M3SUA6"/>
<keyword evidence="2" id="KW-1185">Reference proteome</keyword>
<proteinExistence type="predicted"/>
<gene>
    <name evidence="1" type="ORF">nbrc107697_02690</name>
</gene>